<dbReference type="PANTHER" id="PTHR35902">
    <property type="entry name" value="S-LAYER DOMAIN-LIKE PROTEIN-RELATED"/>
    <property type="match status" value="1"/>
</dbReference>
<keyword evidence="1" id="KW-1133">Transmembrane helix</keyword>
<proteinExistence type="predicted"/>
<dbReference type="AlphaFoldDB" id="A0A7C4W4S7"/>
<evidence type="ECO:0000313" key="3">
    <source>
        <dbReference type="EMBL" id="HGU59757.1"/>
    </source>
</evidence>
<sequence>MKRLITILILLIILSKASALSYEDKPTVTAFISGSNHIPRGDYITIHVTVYNPAEKKKVDYFDREEAMFFYGREDMIFTAYNVKIELLGDDNIQVKTPSQFIPALPPMQPVTLSFIVKVSEDAKAGENELKMKVEFDRISYLSYLDTYTPQTVPVQKTVSGSNETVTYKYEMLTKRYRVQYDHESLEITLPVYVKEKDVKLEIVNVSAENIIGKGKGKLVIEVKNIGNKIGKNAYLVLETPSGFKASAMPSQPSYYVGDLKQGETAKAIFYVRTDIKDEGNYTFKVKAVYLNEYGQITESDPVPFGVYVEKAPDFVVKSVESKIFVNAKGDVIVTLTPTADLEDVSVYLTANPPLSVLSTEYYLGDVKAGEEYTAVFKVKASDEAKPVSYPAEIKMKYRSMDEYFYSDGKSIGIRVNPKMKFEVSGIPKIHAGSTEIITFIVKNVGNFTIKEATARLTITDPFSSSDDTAYIGTLRPGESTEVKFQLSVDMDATPKKYGLNLEIKYKDLEGEWAISEPTKTVIEVLPPKPPYSAIALIAIIAIVAIAYYLRRRKK</sequence>
<organism evidence="3">
    <name type="scientific">Geoglobus ahangari</name>
    <dbReference type="NCBI Taxonomy" id="113653"/>
    <lineage>
        <taxon>Archaea</taxon>
        <taxon>Methanobacteriati</taxon>
        <taxon>Methanobacteriota</taxon>
        <taxon>Archaeoglobi</taxon>
        <taxon>Archaeoglobales</taxon>
        <taxon>Archaeoglobaceae</taxon>
        <taxon>Geoglobus</taxon>
    </lineage>
</organism>
<reference evidence="3" key="1">
    <citation type="journal article" date="2020" name="mSystems">
        <title>Genome- and Community-Level Interaction Insights into Carbon Utilization and Element Cycling Functions of Hydrothermarchaeota in Hydrothermal Sediment.</title>
        <authorList>
            <person name="Zhou Z."/>
            <person name="Liu Y."/>
            <person name="Xu W."/>
            <person name="Pan J."/>
            <person name="Luo Z.H."/>
            <person name="Li M."/>
        </authorList>
    </citation>
    <scope>NUCLEOTIDE SEQUENCE [LARGE SCALE GENOMIC DNA]</scope>
    <source>
        <strain evidence="3">SpSt-62</strain>
        <strain evidence="2">SpSt-97</strain>
    </source>
</reference>
<evidence type="ECO:0000256" key="1">
    <source>
        <dbReference type="SAM" id="Phobius"/>
    </source>
</evidence>
<keyword evidence="1" id="KW-0812">Transmembrane</keyword>
<dbReference type="EMBL" id="DTAK01000047">
    <property type="protein sequence ID" value="HGU59757.1"/>
    <property type="molecule type" value="Genomic_DNA"/>
</dbReference>
<gene>
    <name evidence="3" type="ORF">ENT89_06375</name>
    <name evidence="2" type="ORF">ENX77_00850</name>
</gene>
<dbReference type="EMBL" id="DTPI01000006">
    <property type="protein sequence ID" value="HGE65675.1"/>
    <property type="molecule type" value="Genomic_DNA"/>
</dbReference>
<evidence type="ECO:0000313" key="2">
    <source>
        <dbReference type="EMBL" id="HGE65675.1"/>
    </source>
</evidence>
<dbReference type="Gene3D" id="2.60.40.10">
    <property type="entry name" value="Immunoglobulins"/>
    <property type="match status" value="1"/>
</dbReference>
<dbReference type="InterPro" id="IPR013783">
    <property type="entry name" value="Ig-like_fold"/>
</dbReference>
<accession>A0A7C4W4S7</accession>
<keyword evidence="1" id="KW-0472">Membrane</keyword>
<name>A0A7C4W4S7_9EURY</name>
<comment type="caution">
    <text evidence="3">The sequence shown here is derived from an EMBL/GenBank/DDBJ whole genome shotgun (WGS) entry which is preliminary data.</text>
</comment>
<dbReference type="PANTHER" id="PTHR35902:SF3">
    <property type="entry name" value="NPCBM-ASSOCIATED, NEW3 DOMAIN OF ALPHA-GALACTOSIDASE"/>
    <property type="match status" value="1"/>
</dbReference>
<feature type="transmembrane region" description="Helical" evidence="1">
    <location>
        <begin position="532"/>
        <end position="550"/>
    </location>
</feature>
<protein>
    <submittedName>
        <fullName evidence="3">S-layer protein</fullName>
    </submittedName>
</protein>